<feature type="region of interest" description="Disordered" evidence="1">
    <location>
        <begin position="330"/>
        <end position="424"/>
    </location>
</feature>
<dbReference type="Proteomes" id="UP000678393">
    <property type="component" value="Unassembled WGS sequence"/>
</dbReference>
<sequence>MNEIIKSTPKKGGGWERDGATKTSIKRKKVRKKNNIKKEIKQECPRCQCGLSLPRRYQELVKVSLSKRILDSSDAACKTYYFAFTCIKHLNPWLMVAISMEMMIATRWSKRTYLMCTLERARNVVMLIGIIIVCLDINHFWTYGVPKPGFACIYMEEFSENFKDWVWPAIDNTVELVLPVTIVTICFFLTAASMIRRPVSSRDQEVEMKNYFLELATLRDFSTICFILCLLFICLNVCRVTYTLTTIVSMIGYFEVDCPTLRGIKTVDVTLNYLFYSAKIYLYMAFSTMFRAKMRERFLNGRRKFQSCCRMVCMCGYKWAPVPPKDKCDDARIAPGQSKRDHPDASKSNKPTHSQTGHDKTGAHTSAHGDKDSYKSAPSKYDHVDAGDIGLKYSNNTEVSEFLREDSKRKHQAGASNDVKATKV</sequence>
<dbReference type="EMBL" id="CAJHNH020000213">
    <property type="protein sequence ID" value="CAG5116112.1"/>
    <property type="molecule type" value="Genomic_DNA"/>
</dbReference>
<dbReference type="SUPFAM" id="SSF81321">
    <property type="entry name" value="Family A G protein-coupled receptor-like"/>
    <property type="match status" value="1"/>
</dbReference>
<accession>A0A8S3YL85</accession>
<dbReference type="Gene3D" id="1.20.1070.10">
    <property type="entry name" value="Rhodopsin 7-helix transmembrane proteins"/>
    <property type="match status" value="1"/>
</dbReference>
<feature type="compositionally biased region" description="Basic and acidic residues" evidence="1">
    <location>
        <begin position="330"/>
        <end position="347"/>
    </location>
</feature>
<feature type="transmembrane region" description="Helical" evidence="2">
    <location>
        <begin position="176"/>
        <end position="195"/>
    </location>
</feature>
<name>A0A8S3YL85_9EUPU</name>
<evidence type="ECO:0000313" key="3">
    <source>
        <dbReference type="EMBL" id="CAG5116112.1"/>
    </source>
</evidence>
<gene>
    <name evidence="3" type="ORF">CUNI_LOCUS1670</name>
</gene>
<feature type="compositionally biased region" description="Basic and acidic residues" evidence="1">
    <location>
        <begin position="356"/>
        <end position="386"/>
    </location>
</feature>
<evidence type="ECO:0000256" key="2">
    <source>
        <dbReference type="SAM" id="Phobius"/>
    </source>
</evidence>
<feature type="transmembrane region" description="Helical" evidence="2">
    <location>
        <begin position="121"/>
        <end position="141"/>
    </location>
</feature>
<keyword evidence="2" id="KW-0472">Membrane</keyword>
<dbReference type="AlphaFoldDB" id="A0A8S3YL85"/>
<feature type="transmembrane region" description="Helical" evidence="2">
    <location>
        <begin position="224"/>
        <end position="253"/>
    </location>
</feature>
<reference evidence="3" key="1">
    <citation type="submission" date="2021-04" db="EMBL/GenBank/DDBJ databases">
        <authorList>
            <consortium name="Molecular Ecology Group"/>
        </authorList>
    </citation>
    <scope>NUCLEOTIDE SEQUENCE</scope>
</reference>
<dbReference type="PANTHER" id="PTHR46641:SF25">
    <property type="entry name" value="CNMAMIDE RECEPTOR-RELATED"/>
    <property type="match status" value="1"/>
</dbReference>
<evidence type="ECO:0000313" key="4">
    <source>
        <dbReference type="Proteomes" id="UP000678393"/>
    </source>
</evidence>
<dbReference type="InterPro" id="IPR052954">
    <property type="entry name" value="GPCR-Ligand_Int"/>
</dbReference>
<dbReference type="PANTHER" id="PTHR46641">
    <property type="entry name" value="FMRFAMIDE RECEPTOR-RELATED"/>
    <property type="match status" value="1"/>
</dbReference>
<keyword evidence="2" id="KW-1133">Transmembrane helix</keyword>
<dbReference type="OrthoDB" id="9990906at2759"/>
<evidence type="ECO:0000256" key="1">
    <source>
        <dbReference type="SAM" id="MobiDB-lite"/>
    </source>
</evidence>
<keyword evidence="2" id="KW-0812">Transmembrane</keyword>
<proteinExistence type="predicted"/>
<evidence type="ECO:0008006" key="5">
    <source>
        <dbReference type="Google" id="ProtNLM"/>
    </source>
</evidence>
<keyword evidence="4" id="KW-1185">Reference proteome</keyword>
<comment type="caution">
    <text evidence="3">The sequence shown here is derived from an EMBL/GenBank/DDBJ whole genome shotgun (WGS) entry which is preliminary data.</text>
</comment>
<feature type="transmembrane region" description="Helical" evidence="2">
    <location>
        <begin position="273"/>
        <end position="292"/>
    </location>
</feature>
<organism evidence="3 4">
    <name type="scientific">Candidula unifasciata</name>
    <dbReference type="NCBI Taxonomy" id="100452"/>
    <lineage>
        <taxon>Eukaryota</taxon>
        <taxon>Metazoa</taxon>
        <taxon>Spiralia</taxon>
        <taxon>Lophotrochozoa</taxon>
        <taxon>Mollusca</taxon>
        <taxon>Gastropoda</taxon>
        <taxon>Heterobranchia</taxon>
        <taxon>Euthyneura</taxon>
        <taxon>Panpulmonata</taxon>
        <taxon>Eupulmonata</taxon>
        <taxon>Stylommatophora</taxon>
        <taxon>Helicina</taxon>
        <taxon>Helicoidea</taxon>
        <taxon>Geomitridae</taxon>
        <taxon>Candidula</taxon>
    </lineage>
</organism>
<protein>
    <recommendedName>
        <fullName evidence="5">G-protein coupled receptors family 1 profile domain-containing protein</fullName>
    </recommendedName>
</protein>
<feature type="region of interest" description="Disordered" evidence="1">
    <location>
        <begin position="1"/>
        <end position="32"/>
    </location>
</feature>